<dbReference type="Proteomes" id="UP001217089">
    <property type="component" value="Unassembled WGS sequence"/>
</dbReference>
<evidence type="ECO:0000256" key="7">
    <source>
        <dbReference type="SAM" id="Phobius"/>
    </source>
</evidence>
<dbReference type="InterPro" id="IPR000727">
    <property type="entry name" value="T_SNARE_dom"/>
</dbReference>
<evidence type="ECO:0000256" key="6">
    <source>
        <dbReference type="SAM" id="MobiDB-lite"/>
    </source>
</evidence>
<feature type="transmembrane region" description="Helical" evidence="7">
    <location>
        <begin position="112"/>
        <end position="133"/>
    </location>
</feature>
<evidence type="ECO:0000259" key="8">
    <source>
        <dbReference type="PROSITE" id="PS50192"/>
    </source>
</evidence>
<evidence type="ECO:0000256" key="1">
    <source>
        <dbReference type="ARBA" id="ARBA00004167"/>
    </source>
</evidence>
<feature type="domain" description="T-SNARE coiled-coil homology" evidence="8">
    <location>
        <begin position="43"/>
        <end position="105"/>
    </location>
</feature>
<accession>A0ABQ9FL57</accession>
<keyword evidence="5 7" id="KW-0472">Membrane</keyword>
<evidence type="ECO:0000256" key="2">
    <source>
        <dbReference type="ARBA" id="ARBA00022448"/>
    </source>
</evidence>
<protein>
    <recommendedName>
        <fullName evidence="8">t-SNARE coiled-coil homology domain-containing protein</fullName>
    </recommendedName>
</protein>
<comment type="caution">
    <text evidence="9">The sequence shown here is derived from an EMBL/GenBank/DDBJ whole genome shotgun (WGS) entry which is preliminary data.</text>
</comment>
<proteinExistence type="predicted"/>
<keyword evidence="4 7" id="KW-1133">Transmembrane helix</keyword>
<dbReference type="SMART" id="SM00397">
    <property type="entry name" value="t_SNARE"/>
    <property type="match status" value="1"/>
</dbReference>
<dbReference type="CDD" id="cd15852">
    <property type="entry name" value="SNARE_Syntaxin8"/>
    <property type="match status" value="1"/>
</dbReference>
<dbReference type="InterPro" id="IPR041875">
    <property type="entry name" value="Syntaxin-8_SNARE"/>
</dbReference>
<sequence length="137" mass="15607">MDRYNLMGSTAADTFGSGDPWGMRDEPEEFQGVSNEAIRQQQQHIIREQDQGLESLSHVIARQKEMATDIGNEVDSQNVLIDEITDHVDRTGERLIKETRHIRIVDRKSNTCCYWIVMVVLFIAILVVAVVPFHGKP</sequence>
<dbReference type="PROSITE" id="PS50192">
    <property type="entry name" value="T_SNARE"/>
    <property type="match status" value="1"/>
</dbReference>
<dbReference type="SUPFAM" id="SSF58038">
    <property type="entry name" value="SNARE fusion complex"/>
    <property type="match status" value="1"/>
</dbReference>
<gene>
    <name evidence="9" type="ORF">KUTeg_003100</name>
</gene>
<name>A0ABQ9FL57_TEGGR</name>
<evidence type="ECO:0000313" key="9">
    <source>
        <dbReference type="EMBL" id="KAJ8318009.1"/>
    </source>
</evidence>
<keyword evidence="10" id="KW-1185">Reference proteome</keyword>
<evidence type="ECO:0000313" key="10">
    <source>
        <dbReference type="Proteomes" id="UP001217089"/>
    </source>
</evidence>
<dbReference type="Gene3D" id="1.20.5.110">
    <property type="match status" value="1"/>
</dbReference>
<organism evidence="9 10">
    <name type="scientific">Tegillarca granosa</name>
    <name type="common">Malaysian cockle</name>
    <name type="synonym">Anadara granosa</name>
    <dbReference type="NCBI Taxonomy" id="220873"/>
    <lineage>
        <taxon>Eukaryota</taxon>
        <taxon>Metazoa</taxon>
        <taxon>Spiralia</taxon>
        <taxon>Lophotrochozoa</taxon>
        <taxon>Mollusca</taxon>
        <taxon>Bivalvia</taxon>
        <taxon>Autobranchia</taxon>
        <taxon>Pteriomorphia</taxon>
        <taxon>Arcoida</taxon>
        <taxon>Arcoidea</taxon>
        <taxon>Arcidae</taxon>
        <taxon>Tegillarca</taxon>
    </lineage>
</organism>
<evidence type="ECO:0000256" key="5">
    <source>
        <dbReference type="ARBA" id="ARBA00023136"/>
    </source>
</evidence>
<dbReference type="EMBL" id="JARBDR010000214">
    <property type="protein sequence ID" value="KAJ8318009.1"/>
    <property type="molecule type" value="Genomic_DNA"/>
</dbReference>
<evidence type="ECO:0000256" key="4">
    <source>
        <dbReference type="ARBA" id="ARBA00022989"/>
    </source>
</evidence>
<keyword evidence="3 7" id="KW-0812">Transmembrane</keyword>
<reference evidence="9 10" key="1">
    <citation type="submission" date="2022-12" db="EMBL/GenBank/DDBJ databases">
        <title>Chromosome-level genome of Tegillarca granosa.</title>
        <authorList>
            <person name="Kim J."/>
        </authorList>
    </citation>
    <scope>NUCLEOTIDE SEQUENCE [LARGE SCALE GENOMIC DNA]</scope>
    <source>
        <strain evidence="9">Teg-2019</strain>
        <tissue evidence="9">Adductor muscle</tissue>
    </source>
</reference>
<comment type="subcellular location">
    <subcellularLocation>
        <location evidence="1">Membrane</location>
        <topology evidence="1">Single-pass membrane protein</topology>
    </subcellularLocation>
</comment>
<evidence type="ECO:0000256" key="3">
    <source>
        <dbReference type="ARBA" id="ARBA00022692"/>
    </source>
</evidence>
<feature type="region of interest" description="Disordered" evidence="6">
    <location>
        <begin position="1"/>
        <end position="22"/>
    </location>
</feature>
<dbReference type="PANTHER" id="PTHR12791">
    <property type="entry name" value="GOLGI SNARE BET1-RELATED"/>
    <property type="match status" value="1"/>
</dbReference>
<keyword evidence="2" id="KW-0813">Transport</keyword>